<evidence type="ECO:0000313" key="9">
    <source>
        <dbReference type="Proteomes" id="UP000502248"/>
    </source>
</evidence>
<keyword evidence="3" id="KW-0472">Membrane</keyword>
<keyword evidence="9" id="KW-1185">Reference proteome</keyword>
<dbReference type="InterPro" id="IPR050490">
    <property type="entry name" value="Bact_solute-bd_prot1"/>
</dbReference>
<protein>
    <submittedName>
        <fullName evidence="8">Extracellular solute-binding protein</fullName>
    </submittedName>
</protein>
<evidence type="ECO:0000256" key="5">
    <source>
        <dbReference type="ARBA" id="ARBA00023288"/>
    </source>
</evidence>
<feature type="compositionally biased region" description="Low complexity" evidence="6">
    <location>
        <begin position="24"/>
        <end position="55"/>
    </location>
</feature>
<dbReference type="EMBL" id="CP051680">
    <property type="protein sequence ID" value="QJD85013.1"/>
    <property type="molecule type" value="Genomic_DNA"/>
</dbReference>
<reference evidence="8 9" key="1">
    <citation type="submission" date="2020-04" db="EMBL/GenBank/DDBJ databases">
        <title>Genome sequencing of novel species.</title>
        <authorList>
            <person name="Heo J."/>
            <person name="Kim S.-J."/>
            <person name="Kim J.-S."/>
            <person name="Hong S.-B."/>
            <person name="Kwon S.-W."/>
        </authorList>
    </citation>
    <scope>NUCLEOTIDE SEQUENCE [LARGE SCALE GENOMIC DNA]</scope>
    <source>
        <strain evidence="8 9">MFER-1</strain>
    </source>
</reference>
<evidence type="ECO:0000256" key="1">
    <source>
        <dbReference type="ARBA" id="ARBA00022475"/>
    </source>
</evidence>
<sequence>MKKRAGLLALSVIMGSSLVVSACSSNNNNESSSSNAASSPAATSTSAASPAATETMDPLGKYDPPIDVSTVRILSNTVKFINGETIDDNVWIKEYEKVLGIKLKNEWAVTGDEPGGQGEQKMNVTIASGSLPDIVPLNATQLKQLADAGKLADLTDIYEKYASPMTKDILTSSGTTALESATFDGKLLAIPSVSSIYNGVPLLWVRTDWLKKLNLEAPKTMDDVFSIMDAFVNRDPDGNNKKDTYGIALNKDLYGFFAGLEGFFNSYHAYPRNVGTGNWVEDGNGNLAFGSIQPEVKVALGKLQELYKKGYIDREFGVKDWAKEKELIVAGKIGLFYGQMSAPIIMNDIKTNDPNAEWQAFPLASVDGQPAKPEVSGIALGNPQYLAVTKNAKNPEALIKMINLFFEVNYGTSYTLDQVKQLATGEDGIERWMYSIYTAEPEKNLNTHRLVKEVVEGKKDASVITNEQRGAYESVMLKLNGEEMKPIDWALDRVFAPENSSFSVIDQYVNNNMLQPNAFAAISTDTMLKRDATLQKLELETFTKIIMGDSLDKFDKFVENWKKLGGDDMTKEANEWYKAR</sequence>
<dbReference type="PROSITE" id="PS51257">
    <property type="entry name" value="PROKAR_LIPOPROTEIN"/>
    <property type="match status" value="1"/>
</dbReference>
<dbReference type="Gene3D" id="3.40.190.10">
    <property type="entry name" value="Periplasmic binding protein-like II"/>
    <property type="match status" value="3"/>
</dbReference>
<dbReference type="Proteomes" id="UP000502248">
    <property type="component" value="Chromosome"/>
</dbReference>
<keyword evidence="1" id="KW-1003">Cell membrane</keyword>
<evidence type="ECO:0000256" key="4">
    <source>
        <dbReference type="ARBA" id="ARBA00023139"/>
    </source>
</evidence>
<gene>
    <name evidence="8" type="ORF">HH215_18720</name>
</gene>
<keyword evidence="4" id="KW-0564">Palmitate</keyword>
<dbReference type="PANTHER" id="PTHR43649:SF33">
    <property type="entry name" value="POLYGALACTURONAN_RHAMNOGALACTURONAN-BINDING PROTEIN YTCQ"/>
    <property type="match status" value="1"/>
</dbReference>
<evidence type="ECO:0000256" key="2">
    <source>
        <dbReference type="ARBA" id="ARBA00022729"/>
    </source>
</evidence>
<dbReference type="AlphaFoldDB" id="A0A7Z2ZMF1"/>
<dbReference type="KEGG" id="cheb:HH215_18720"/>
<evidence type="ECO:0000256" key="3">
    <source>
        <dbReference type="ARBA" id="ARBA00023136"/>
    </source>
</evidence>
<dbReference type="PANTHER" id="PTHR43649">
    <property type="entry name" value="ARABINOSE-BINDING PROTEIN-RELATED"/>
    <property type="match status" value="1"/>
</dbReference>
<dbReference type="InterPro" id="IPR006059">
    <property type="entry name" value="SBP"/>
</dbReference>
<name>A0A7Z2ZMF1_9BACL</name>
<evidence type="ECO:0000313" key="8">
    <source>
        <dbReference type="EMBL" id="QJD85013.1"/>
    </source>
</evidence>
<dbReference type="Pfam" id="PF01547">
    <property type="entry name" value="SBP_bac_1"/>
    <property type="match status" value="1"/>
</dbReference>
<dbReference type="RefSeq" id="WP_169281289.1">
    <property type="nucleotide sequence ID" value="NZ_CP051680.1"/>
</dbReference>
<feature type="chain" id="PRO_5039511415" evidence="7">
    <location>
        <begin position="23"/>
        <end position="580"/>
    </location>
</feature>
<feature type="region of interest" description="Disordered" evidence="6">
    <location>
        <begin position="24"/>
        <end position="61"/>
    </location>
</feature>
<evidence type="ECO:0000256" key="6">
    <source>
        <dbReference type="SAM" id="MobiDB-lite"/>
    </source>
</evidence>
<keyword evidence="5" id="KW-0449">Lipoprotein</keyword>
<proteinExistence type="predicted"/>
<evidence type="ECO:0000256" key="7">
    <source>
        <dbReference type="SAM" id="SignalP"/>
    </source>
</evidence>
<dbReference type="SUPFAM" id="SSF53850">
    <property type="entry name" value="Periplasmic binding protein-like II"/>
    <property type="match status" value="1"/>
</dbReference>
<accession>A0A7Z2ZMF1</accession>
<keyword evidence="2 7" id="KW-0732">Signal</keyword>
<organism evidence="8 9">
    <name type="scientific">Cohnella herbarum</name>
    <dbReference type="NCBI Taxonomy" id="2728023"/>
    <lineage>
        <taxon>Bacteria</taxon>
        <taxon>Bacillati</taxon>
        <taxon>Bacillota</taxon>
        <taxon>Bacilli</taxon>
        <taxon>Bacillales</taxon>
        <taxon>Paenibacillaceae</taxon>
        <taxon>Cohnella</taxon>
    </lineage>
</organism>
<feature type="signal peptide" evidence="7">
    <location>
        <begin position="1"/>
        <end position="22"/>
    </location>
</feature>
<dbReference type="CDD" id="cd13580">
    <property type="entry name" value="PBP2_AlgQ_like_1"/>
    <property type="match status" value="1"/>
</dbReference>